<dbReference type="Gene3D" id="3.40.50.150">
    <property type="entry name" value="Vaccinia Virus protein VP39"/>
    <property type="match status" value="1"/>
</dbReference>
<dbReference type="InterPro" id="IPR050723">
    <property type="entry name" value="CFA/CMAS"/>
</dbReference>
<reference evidence="1 2" key="1">
    <citation type="submission" date="2020-03" db="EMBL/GenBank/DDBJ databases">
        <title>WGS of actinomycetes isolated from Thailand.</title>
        <authorList>
            <person name="Thawai C."/>
        </authorList>
    </citation>
    <scope>NUCLEOTIDE SEQUENCE [LARGE SCALE GENOMIC DNA]</scope>
    <source>
        <strain evidence="1 2">NBRC 13905</strain>
    </source>
</reference>
<proteinExistence type="predicted"/>
<sequence>MPSHRIADRYSVIPASTPSVDASAYTDVLRSDFHEHYAHGRDVWTAEKAMREAPRLLLRALGDRADAHVLDIGAGHGRDAALLHAAGCRVTGIDLVESPEWAALTARSDGRMRFLVCSLTDLDGTAVHDAVLDNGCLHHQHPDTYGRYLRRVRELLRPGGLFTVSVFRSENGPGRLFANEAQRLYREFTEEELTGLVAKHGFTPVDVHTVPRGTPGLHYLVGTFRTADADRAAGSGSGGTTSGDGDR</sequence>
<protein>
    <submittedName>
        <fullName evidence="1">Methyltransferase domain-containing protein</fullName>
    </submittedName>
</protein>
<organism evidence="1 2">
    <name type="scientific">Streptomyces thermoviolaceus subsp. thermoviolaceus</name>
    <dbReference type="NCBI Taxonomy" id="66860"/>
    <lineage>
        <taxon>Bacteria</taxon>
        <taxon>Bacillati</taxon>
        <taxon>Actinomycetota</taxon>
        <taxon>Actinomycetes</taxon>
        <taxon>Kitasatosporales</taxon>
        <taxon>Streptomycetaceae</taxon>
        <taxon>Streptomyces</taxon>
    </lineage>
</organism>
<accession>A0ABX0YNA9</accession>
<evidence type="ECO:0000313" key="2">
    <source>
        <dbReference type="Proteomes" id="UP000635996"/>
    </source>
</evidence>
<gene>
    <name evidence="1" type="ORF">HCJ95_06850</name>
</gene>
<keyword evidence="1" id="KW-0489">Methyltransferase</keyword>
<comment type="caution">
    <text evidence="1">The sequence shown here is derived from an EMBL/GenBank/DDBJ whole genome shotgun (WGS) entry which is preliminary data.</text>
</comment>
<dbReference type="EMBL" id="JAATEL010000005">
    <property type="protein sequence ID" value="NJP14020.1"/>
    <property type="molecule type" value="Genomic_DNA"/>
</dbReference>
<dbReference type="SUPFAM" id="SSF53335">
    <property type="entry name" value="S-adenosyl-L-methionine-dependent methyltransferases"/>
    <property type="match status" value="1"/>
</dbReference>
<keyword evidence="2" id="KW-1185">Reference proteome</keyword>
<keyword evidence="1" id="KW-0808">Transferase</keyword>
<name>A0ABX0YNA9_STRTL</name>
<dbReference type="Pfam" id="PF13489">
    <property type="entry name" value="Methyltransf_23"/>
    <property type="match status" value="1"/>
</dbReference>
<dbReference type="GO" id="GO:0008168">
    <property type="term" value="F:methyltransferase activity"/>
    <property type="evidence" value="ECO:0007669"/>
    <property type="project" value="UniProtKB-KW"/>
</dbReference>
<dbReference type="Proteomes" id="UP000635996">
    <property type="component" value="Unassembled WGS sequence"/>
</dbReference>
<dbReference type="InterPro" id="IPR029063">
    <property type="entry name" value="SAM-dependent_MTases_sf"/>
</dbReference>
<dbReference type="PANTHER" id="PTHR43667">
    <property type="entry name" value="CYCLOPROPANE-FATTY-ACYL-PHOSPHOLIPID SYNTHASE"/>
    <property type="match status" value="1"/>
</dbReference>
<evidence type="ECO:0000313" key="1">
    <source>
        <dbReference type="EMBL" id="NJP14020.1"/>
    </source>
</evidence>
<dbReference type="CDD" id="cd02440">
    <property type="entry name" value="AdoMet_MTases"/>
    <property type="match status" value="1"/>
</dbReference>
<dbReference type="GO" id="GO:0032259">
    <property type="term" value="P:methylation"/>
    <property type="evidence" value="ECO:0007669"/>
    <property type="project" value="UniProtKB-KW"/>
</dbReference>
<dbReference type="PANTHER" id="PTHR43667:SF2">
    <property type="entry name" value="FATTY ACID C-METHYL TRANSFERASE"/>
    <property type="match status" value="1"/>
</dbReference>
<dbReference type="RefSeq" id="WP_168131179.1">
    <property type="nucleotide sequence ID" value="NZ_BMVZ01000007.1"/>
</dbReference>